<dbReference type="SUPFAM" id="SSF53067">
    <property type="entry name" value="Actin-like ATPase domain"/>
    <property type="match status" value="2"/>
</dbReference>
<evidence type="ECO:0000256" key="2">
    <source>
        <dbReference type="ARBA" id="ARBA00022741"/>
    </source>
</evidence>
<dbReference type="Gene3D" id="3.90.640.10">
    <property type="entry name" value="Actin, Chain A, domain 4"/>
    <property type="match status" value="1"/>
</dbReference>
<organism evidence="4 5">
    <name type="scientific">Candidatus Collierbacteria bacterium CG22_combo_CG10-13_8_21_14_all_43_12</name>
    <dbReference type="NCBI Taxonomy" id="1974537"/>
    <lineage>
        <taxon>Bacteria</taxon>
        <taxon>Candidatus Collieribacteriota</taxon>
    </lineage>
</organism>
<proteinExistence type="inferred from homology"/>
<dbReference type="PROSITE" id="PS00329">
    <property type="entry name" value="HSP70_2"/>
    <property type="match status" value="1"/>
</dbReference>
<protein>
    <recommendedName>
        <fullName evidence="6">Molecular chaperone</fullName>
    </recommendedName>
</protein>
<dbReference type="AlphaFoldDB" id="A0A2H0DTS1"/>
<evidence type="ECO:0000256" key="1">
    <source>
        <dbReference type="ARBA" id="ARBA00007381"/>
    </source>
</evidence>
<accession>A0A2H0DTS1</accession>
<dbReference type="Gene3D" id="3.30.420.40">
    <property type="match status" value="3"/>
</dbReference>
<dbReference type="GO" id="GO:0140662">
    <property type="term" value="F:ATP-dependent protein folding chaperone"/>
    <property type="evidence" value="ECO:0007669"/>
    <property type="project" value="InterPro"/>
</dbReference>
<dbReference type="InterPro" id="IPR013126">
    <property type="entry name" value="Hsp_70_fam"/>
</dbReference>
<dbReference type="EMBL" id="PCTR01000113">
    <property type="protein sequence ID" value="PIP85567.1"/>
    <property type="molecule type" value="Genomic_DNA"/>
</dbReference>
<evidence type="ECO:0008006" key="6">
    <source>
        <dbReference type="Google" id="ProtNLM"/>
    </source>
</evidence>
<dbReference type="InterPro" id="IPR018181">
    <property type="entry name" value="Heat_shock_70_CS"/>
</dbReference>
<dbReference type="InterPro" id="IPR043129">
    <property type="entry name" value="ATPase_NBD"/>
</dbReference>
<evidence type="ECO:0000256" key="3">
    <source>
        <dbReference type="ARBA" id="ARBA00022840"/>
    </source>
</evidence>
<evidence type="ECO:0000313" key="4">
    <source>
        <dbReference type="EMBL" id="PIP85567.1"/>
    </source>
</evidence>
<dbReference type="GO" id="GO:0005524">
    <property type="term" value="F:ATP binding"/>
    <property type="evidence" value="ECO:0007669"/>
    <property type="project" value="UniProtKB-KW"/>
</dbReference>
<dbReference type="Proteomes" id="UP000231136">
    <property type="component" value="Unassembled WGS sequence"/>
</dbReference>
<dbReference type="Pfam" id="PF00012">
    <property type="entry name" value="HSP70"/>
    <property type="match status" value="2"/>
</dbReference>
<name>A0A2H0DTS1_9BACT</name>
<gene>
    <name evidence="4" type="ORF">COW83_03645</name>
</gene>
<evidence type="ECO:0000313" key="5">
    <source>
        <dbReference type="Proteomes" id="UP000231136"/>
    </source>
</evidence>
<dbReference type="PANTHER" id="PTHR19375">
    <property type="entry name" value="HEAT SHOCK PROTEIN 70KDA"/>
    <property type="match status" value="1"/>
</dbReference>
<keyword evidence="3" id="KW-0067">ATP-binding</keyword>
<reference evidence="4 5" key="1">
    <citation type="submission" date="2017-09" db="EMBL/GenBank/DDBJ databases">
        <title>Depth-based differentiation of microbial function through sediment-hosted aquifers and enrichment of novel symbionts in the deep terrestrial subsurface.</title>
        <authorList>
            <person name="Probst A.J."/>
            <person name="Ladd B."/>
            <person name="Jarett J.K."/>
            <person name="Geller-Mcgrath D.E."/>
            <person name="Sieber C.M."/>
            <person name="Emerson J.B."/>
            <person name="Anantharaman K."/>
            <person name="Thomas B.C."/>
            <person name="Malmstrom R."/>
            <person name="Stieglmeier M."/>
            <person name="Klingl A."/>
            <person name="Woyke T."/>
            <person name="Ryan C.M."/>
            <person name="Banfield J.F."/>
        </authorList>
    </citation>
    <scope>NUCLEOTIDE SEQUENCE [LARGE SCALE GENOMIC DNA]</scope>
    <source>
        <strain evidence="4">CG22_combo_CG10-13_8_21_14_all_43_12</strain>
    </source>
</reference>
<sequence length="476" mass="53532">MSFYGLDFGTTNSSLSTLVNGEPLLIPINPEASDKGVARSALYFYPRKLMISNKVTKEQIITNTFMHNQVWYEGEEKISTGSLAVKTYLNDNKSRHHGIKRKIYTGVYKTFILYTKESGKIVTTEVPDYYEEMDFGTGRLFHALKSALKSPNYKGVRIFGKEYSLEEMIGIFVNNLKKAADAFGNDEKKSVVCGRPVKFSIDLKADKEAQDRLEKAIKSAGFDEVKFEFEPVAAAKYYLSRFPSKGKNVLVFDFGGGTFDTTLMETGTESKILATDGVYIGGDLLNSDIFYHKLGKLFGTEVRFGEQQMLIPGHIITGLRSWFGIPNLNNPDDISFLTGSVKYKCSDPEAITRLLYLIQKNLGFEMYEAIEVAKKELTNKEETKIHFKDDLINIDEKITRQEFEEIIAPRVEAVRECVMRTLEKANLKPEDIDIVIRTGGSSLIPVFENMLKEIFGSDKVTEFDPFTSVAAGLALG</sequence>
<keyword evidence="2" id="KW-0547">Nucleotide-binding</keyword>
<comment type="caution">
    <text evidence="4">The sequence shown here is derived from an EMBL/GenBank/DDBJ whole genome shotgun (WGS) entry which is preliminary data.</text>
</comment>
<comment type="similarity">
    <text evidence="1">Belongs to the heat shock protein 70 family.</text>
</comment>